<feature type="compositionally biased region" description="Basic and acidic residues" evidence="3">
    <location>
        <begin position="233"/>
        <end position="257"/>
    </location>
</feature>
<dbReference type="GO" id="GO:0000381">
    <property type="term" value="P:regulation of alternative mRNA splicing, via spliceosome"/>
    <property type="evidence" value="ECO:0007669"/>
    <property type="project" value="InterPro"/>
</dbReference>
<feature type="domain" description="Nuclear speckle splicing regulatory protein 1 N-terminal" evidence="4">
    <location>
        <begin position="109"/>
        <end position="221"/>
    </location>
</feature>
<comment type="caution">
    <text evidence="5">The sequence shown here is derived from an EMBL/GenBank/DDBJ whole genome shotgun (WGS) entry which is preliminary data.</text>
</comment>
<comment type="similarity">
    <text evidence="1">Belongs to the NSRP1 family.</text>
</comment>
<dbReference type="EMBL" id="AMGV01000023">
    <property type="protein sequence ID" value="KEF51556.1"/>
    <property type="molecule type" value="Genomic_DNA"/>
</dbReference>
<evidence type="ECO:0000256" key="1">
    <source>
        <dbReference type="ARBA" id="ARBA00010126"/>
    </source>
</evidence>
<protein>
    <recommendedName>
        <fullName evidence="4">Nuclear speckle splicing regulatory protein 1 N-terminal domain-containing protein</fullName>
    </recommendedName>
</protein>
<dbReference type="STRING" id="1182545.A0A072NVA1"/>
<dbReference type="PANTHER" id="PTHR47845">
    <property type="entry name" value="NUCLEAR SPECKLE SPLICING REGULATORY PROTEIN 1 HOMOLOG"/>
    <property type="match status" value="1"/>
</dbReference>
<dbReference type="InterPro" id="IPR053246">
    <property type="entry name" value="NS_splicing_regulatory_protein"/>
</dbReference>
<gene>
    <name evidence="5" type="ORF">A1O9_12473</name>
</gene>
<proteinExistence type="inferred from homology"/>
<dbReference type="PANTHER" id="PTHR47845:SF1">
    <property type="entry name" value="NUCLEAR SPECKLE SPLICING REGULATORY PROTEIN 1 HOMOLOG"/>
    <property type="match status" value="1"/>
</dbReference>
<evidence type="ECO:0000259" key="4">
    <source>
        <dbReference type="Pfam" id="PF09745"/>
    </source>
</evidence>
<feature type="compositionally biased region" description="Polar residues" evidence="3">
    <location>
        <begin position="8"/>
        <end position="19"/>
    </location>
</feature>
<feature type="region of interest" description="Disordered" evidence="3">
    <location>
        <begin position="1"/>
        <end position="94"/>
    </location>
</feature>
<evidence type="ECO:0000313" key="6">
    <source>
        <dbReference type="Proteomes" id="UP000027920"/>
    </source>
</evidence>
<dbReference type="HOGENOM" id="CLU_042321_0_0_1"/>
<sequence>MPALAFGLNSTKPQAGTSKRSQKRKAFFDGDNDEDDGLDNPPPQQHAAKKNLKPLKPLDAFDGGEDNLEPPKKSPKVSNPGLQTFHPKAANGEGSEKYMNLSALRSAKLHDEQSSRIDASVYDYDAAYDTFNAPKEKKSIEVGGSKPKYMGSLLDSAEVRKRDQLRAREKLLQRERDAEGDEFADKEKFVTGAYKKQQEELKKMEEEEKKREEVEEERRRKGGGMTAFHKRMLQRDEERMKSIKEAEEAALRRKELGEEVETEGQAEQSESKIAQELNEKGARIVLNDDGEVVDKRQLLSAGLNSAPKKPGVHQTTTKAQDSARPQEFWRSSKAQDARQSQRERQSRMMERQIEEMTERQKQAEAEEQREQQAKNKSKITESDKMGARERFLQRKREREEAAQEKKEAGG</sequence>
<evidence type="ECO:0000256" key="2">
    <source>
        <dbReference type="ARBA" id="ARBA00023054"/>
    </source>
</evidence>
<feature type="compositionally biased region" description="Basic and acidic residues" evidence="3">
    <location>
        <begin position="333"/>
        <end position="410"/>
    </location>
</feature>
<keyword evidence="6" id="KW-1185">Reference proteome</keyword>
<feature type="region of interest" description="Disordered" evidence="3">
    <location>
        <begin position="200"/>
        <end position="410"/>
    </location>
</feature>
<reference evidence="5 6" key="1">
    <citation type="submission" date="2013-03" db="EMBL/GenBank/DDBJ databases">
        <title>The Genome Sequence of Exophiala aquamarina CBS 119918.</title>
        <authorList>
            <consortium name="The Broad Institute Genomics Platform"/>
            <person name="Cuomo C."/>
            <person name="de Hoog S."/>
            <person name="Gorbushina A."/>
            <person name="Walker B."/>
            <person name="Young S.K."/>
            <person name="Zeng Q."/>
            <person name="Gargeya S."/>
            <person name="Fitzgerald M."/>
            <person name="Haas B."/>
            <person name="Abouelleil A."/>
            <person name="Allen A.W."/>
            <person name="Alvarado L."/>
            <person name="Arachchi H.M."/>
            <person name="Berlin A.M."/>
            <person name="Chapman S.B."/>
            <person name="Gainer-Dewar J."/>
            <person name="Goldberg J."/>
            <person name="Griggs A."/>
            <person name="Gujja S."/>
            <person name="Hansen M."/>
            <person name="Howarth C."/>
            <person name="Imamovic A."/>
            <person name="Ireland A."/>
            <person name="Larimer J."/>
            <person name="McCowan C."/>
            <person name="Murphy C."/>
            <person name="Pearson M."/>
            <person name="Poon T.W."/>
            <person name="Priest M."/>
            <person name="Roberts A."/>
            <person name="Saif S."/>
            <person name="Shea T."/>
            <person name="Sisk P."/>
            <person name="Sykes S."/>
            <person name="Wortman J."/>
            <person name="Nusbaum C."/>
            <person name="Birren B."/>
        </authorList>
    </citation>
    <scope>NUCLEOTIDE SEQUENCE [LARGE SCALE GENOMIC DNA]</scope>
    <source>
        <strain evidence="5 6">CBS 119918</strain>
    </source>
</reference>
<feature type="compositionally biased region" description="Basic and acidic residues" evidence="3">
    <location>
        <begin position="200"/>
        <end position="219"/>
    </location>
</feature>
<dbReference type="Pfam" id="PF09745">
    <property type="entry name" value="NSRP1_N"/>
    <property type="match status" value="1"/>
</dbReference>
<dbReference type="Proteomes" id="UP000027920">
    <property type="component" value="Unassembled WGS sequence"/>
</dbReference>
<dbReference type="AlphaFoldDB" id="A0A072NVA1"/>
<evidence type="ECO:0000313" key="5">
    <source>
        <dbReference type="EMBL" id="KEF51556.1"/>
    </source>
</evidence>
<name>A0A072NVA1_9EURO</name>
<dbReference type="InterPro" id="IPR018612">
    <property type="entry name" value="NSRP1_N"/>
</dbReference>
<dbReference type="OrthoDB" id="446635at2759"/>
<dbReference type="GeneID" id="25287367"/>
<dbReference type="RefSeq" id="XP_013254146.1">
    <property type="nucleotide sequence ID" value="XM_013398692.1"/>
</dbReference>
<accession>A0A072NVA1</accession>
<dbReference type="VEuPathDB" id="FungiDB:A1O9_12473"/>
<keyword evidence="2" id="KW-0175">Coiled coil</keyword>
<evidence type="ECO:0000256" key="3">
    <source>
        <dbReference type="SAM" id="MobiDB-lite"/>
    </source>
</evidence>
<organism evidence="5 6">
    <name type="scientific">Exophiala aquamarina CBS 119918</name>
    <dbReference type="NCBI Taxonomy" id="1182545"/>
    <lineage>
        <taxon>Eukaryota</taxon>
        <taxon>Fungi</taxon>
        <taxon>Dikarya</taxon>
        <taxon>Ascomycota</taxon>
        <taxon>Pezizomycotina</taxon>
        <taxon>Eurotiomycetes</taxon>
        <taxon>Chaetothyriomycetidae</taxon>
        <taxon>Chaetothyriales</taxon>
        <taxon>Herpotrichiellaceae</taxon>
        <taxon>Exophiala</taxon>
    </lineage>
</organism>